<evidence type="ECO:0000259" key="2">
    <source>
        <dbReference type="Pfam" id="PF02517"/>
    </source>
</evidence>
<sequence>MLQKLINFAKHPVYIPDENITLAYRFRVLFKLLVIALSSSILLLIIASIIQSIFSIELGKHAMDDLFENNSLIAIFSLAVLAAPFFEELLFRGPLVFFKNSKFFTSAFYILTIIFGFIHISNFELSTEVWLLSPLLVAPQISVGFLLGFIRVKFGLLWSMLMHACYNMILVGPLLVMKFLEIPLE</sequence>
<dbReference type="AlphaFoldDB" id="A0A1B7Z8W6"/>
<keyword evidence="1" id="KW-0472">Membrane</keyword>
<feature type="domain" description="CAAX prenyl protease 2/Lysostaphin resistance protein A-like" evidence="2">
    <location>
        <begin position="71"/>
        <end position="169"/>
    </location>
</feature>
<dbReference type="STRING" id="1836467.BTR34_16695"/>
<proteinExistence type="predicted"/>
<keyword evidence="1" id="KW-1133">Transmembrane helix</keyword>
<feature type="transmembrane region" description="Helical" evidence="1">
    <location>
        <begin position="71"/>
        <end position="91"/>
    </location>
</feature>
<accession>A0A1B7Z8W6</accession>
<dbReference type="Pfam" id="PF02517">
    <property type="entry name" value="Rce1-like"/>
    <property type="match status" value="1"/>
</dbReference>
<dbReference type="InterPro" id="IPR003675">
    <property type="entry name" value="Rce1/LyrA-like_dom"/>
</dbReference>
<protein>
    <recommendedName>
        <fullName evidence="2">CAAX prenyl protease 2/Lysostaphin resistance protein A-like domain-containing protein</fullName>
    </recommendedName>
</protein>
<feature type="transmembrane region" description="Helical" evidence="1">
    <location>
        <begin position="129"/>
        <end position="149"/>
    </location>
</feature>
<dbReference type="GO" id="GO:0004175">
    <property type="term" value="F:endopeptidase activity"/>
    <property type="evidence" value="ECO:0007669"/>
    <property type="project" value="UniProtKB-ARBA"/>
</dbReference>
<feature type="transmembrane region" description="Helical" evidence="1">
    <location>
        <begin position="103"/>
        <end position="123"/>
    </location>
</feature>
<dbReference type="RefSeq" id="WP_068484954.1">
    <property type="nucleotide sequence ID" value="NZ_CP018760.1"/>
</dbReference>
<dbReference type="EMBL" id="LZFP01000012">
    <property type="protein sequence ID" value="OBR39132.1"/>
    <property type="molecule type" value="Genomic_DNA"/>
</dbReference>
<feature type="transmembrane region" description="Helical" evidence="1">
    <location>
        <begin position="28"/>
        <end position="51"/>
    </location>
</feature>
<dbReference type="Proteomes" id="UP000092164">
    <property type="component" value="Unassembled WGS sequence"/>
</dbReference>
<keyword evidence="4" id="KW-1185">Reference proteome</keyword>
<keyword evidence="1" id="KW-0812">Transmembrane</keyword>
<name>A0A1B7Z8W6_9FLAO</name>
<dbReference type="GO" id="GO:0080120">
    <property type="term" value="P:CAAX-box protein maturation"/>
    <property type="evidence" value="ECO:0007669"/>
    <property type="project" value="UniProtKB-ARBA"/>
</dbReference>
<evidence type="ECO:0000313" key="4">
    <source>
        <dbReference type="Proteomes" id="UP000092164"/>
    </source>
</evidence>
<gene>
    <name evidence="3" type="ORF">A9200_05580</name>
</gene>
<dbReference type="OrthoDB" id="847268at2"/>
<dbReference type="KEGG" id="mart:BTR34_16695"/>
<comment type="caution">
    <text evidence="3">The sequence shown here is derived from an EMBL/GenBank/DDBJ whole genome shotgun (WGS) entry which is preliminary data.</text>
</comment>
<evidence type="ECO:0000256" key="1">
    <source>
        <dbReference type="SAM" id="Phobius"/>
    </source>
</evidence>
<evidence type="ECO:0000313" key="3">
    <source>
        <dbReference type="EMBL" id="OBR39132.1"/>
    </source>
</evidence>
<organism evidence="3 4">
    <name type="scientific">Maribacter hydrothermalis</name>
    <dbReference type="NCBI Taxonomy" id="1836467"/>
    <lineage>
        <taxon>Bacteria</taxon>
        <taxon>Pseudomonadati</taxon>
        <taxon>Bacteroidota</taxon>
        <taxon>Flavobacteriia</taxon>
        <taxon>Flavobacteriales</taxon>
        <taxon>Flavobacteriaceae</taxon>
        <taxon>Maribacter</taxon>
    </lineage>
</organism>
<reference evidence="4" key="1">
    <citation type="submission" date="2016-06" db="EMBL/GenBank/DDBJ databases">
        <authorList>
            <person name="Zhan P."/>
        </authorList>
    </citation>
    <scope>NUCLEOTIDE SEQUENCE [LARGE SCALE GENOMIC DNA]</scope>
    <source>
        <strain evidence="4">T28</strain>
    </source>
</reference>
<feature type="transmembrane region" description="Helical" evidence="1">
    <location>
        <begin position="156"/>
        <end position="176"/>
    </location>
</feature>